<feature type="domain" description="LamG-like jellyroll fold" evidence="7">
    <location>
        <begin position="1466"/>
        <end position="1604"/>
    </location>
</feature>
<dbReference type="Pfam" id="PF17851">
    <property type="entry name" value="GH43_C2"/>
    <property type="match status" value="1"/>
</dbReference>
<dbReference type="CDD" id="cd08983">
    <property type="entry name" value="GH43_Bt3655-like"/>
    <property type="match status" value="2"/>
</dbReference>
<evidence type="ECO:0000256" key="1">
    <source>
        <dbReference type="ARBA" id="ARBA00022729"/>
    </source>
</evidence>
<dbReference type="Pfam" id="PF07532">
    <property type="entry name" value="Big_4"/>
    <property type="match status" value="2"/>
</dbReference>
<dbReference type="SUPFAM" id="SSF75005">
    <property type="entry name" value="Arabinanase/levansucrase/invertase"/>
    <property type="match status" value="2"/>
</dbReference>
<dbReference type="Pfam" id="PF20578">
    <property type="entry name" value="aBig_2"/>
    <property type="match status" value="2"/>
</dbReference>
<dbReference type="GO" id="GO:0016798">
    <property type="term" value="F:hydrolase activity, acting on glycosyl bonds"/>
    <property type="evidence" value="ECO:0007669"/>
    <property type="project" value="UniProtKB-KW"/>
</dbReference>
<keyword evidence="1 6" id="KW-0732">Signal</keyword>
<evidence type="ECO:0000256" key="3">
    <source>
        <dbReference type="ARBA" id="ARBA00023157"/>
    </source>
</evidence>
<dbReference type="InterPro" id="IPR023296">
    <property type="entry name" value="Glyco_hydro_beta-prop_sf"/>
</dbReference>
<accession>A0A553K1S5</accession>
<dbReference type="SMART" id="SM00560">
    <property type="entry name" value="LamGL"/>
    <property type="match status" value="1"/>
</dbReference>
<evidence type="ECO:0000256" key="6">
    <source>
        <dbReference type="SAM" id="SignalP"/>
    </source>
</evidence>
<reference evidence="9 10" key="1">
    <citation type="submission" date="2019-07" db="EMBL/GenBank/DDBJ databases">
        <authorList>
            <person name="Zhou L.-Y."/>
        </authorList>
    </citation>
    <scope>NUCLEOTIDE SEQUENCE [LARGE SCALE GENOMIC DNA]</scope>
    <source>
        <strain evidence="9 10">YIM 101269</strain>
    </source>
</reference>
<dbReference type="RefSeq" id="WP_143937547.1">
    <property type="nucleotide sequence ID" value="NZ_VKKG01000002.1"/>
</dbReference>
<dbReference type="InterPro" id="IPR050727">
    <property type="entry name" value="GH43_arabinanases"/>
</dbReference>
<keyword evidence="3" id="KW-1015">Disulfide bond</keyword>
<keyword evidence="2" id="KW-0378">Hydrolase</keyword>
<sequence>MRVSNPAPSPVDRLAGTSVVTVLSTALLLGAMAVPSWAAGEDPAADVAAVSVHNADDVRGNVHLPGAGATGSILEWTSSDPAVVTATGEVSRPPAGSEPVDVVLTVEASAEGAPGAQATIALEVQPLPADQALVGYVFPYFKGETTADGEKIYMAASTGNSPKSWTVLNDDQPVLESTLGEQGLRDPFIMRSPDGDRFYLLATDLNMYANYDGFDFGSAQERGSHSLMVWESTDLVNWSDQRMVEVSSEFAGNTWAPEAFYDDTRGEYIVYWASALYDTAEVAGRNIADSYQRMMYATTRDFVNFSEPRVWVDEDKGSGLGMIDATIAEEDGTYHRIIKDEGYMAMRQDTSSDLRSTSWTTVKEKVGVGQPNPWGGTYTHGEGPSVFPANDQPGHWYLLQDQPSYHGGQGYMLFETDDLASAEWTAALDADLPPARHGGIIGVTESELQALYAAYQPDAMLTSAAPVELSVQVGDTLTLPEAIPATGLDGQTRDVTVEWDAVDPASLQTVGSFTVEGAFAAAGDVTARAVVTVTEDAVPVSSLALEPETLEVVVGSSAHIEARVEPLNATGRAIAWSSSDEAVAAVAADGTVSGRAAGTATVTGTTADGLGTDTVEVTVVADGGPTIPAHAWTDSFDAPELGSEWQVHKPQLDRISLTENPGTLTINTLPGDMWQTANDHENILMVDAPEGDFTAWAKLDQAVAADHNGAGLLAWQDQDNYVRTGVAHVSWAEGGPIVIEDALERNASYASSFAARPGSTTEWLRLQRTGDQVAMAHWDGTDWVTTSTLTVDFPITEVGLWALAAGAAPSHRVTFEWFALAGEEPVEVTPAQQAANALVVHDVDDVRGNLTLPATAGADASVIWASSEPGVITATGEVTRPASGGEAAVVTLAATVTVGDDVATREFEATVPPLPEAEPLEGYLFSYFVGEGYADGEQVYFGLSRGNDALHYRNLNDNEPVLTSELGEQGLRDPFIIRSPEGDKFYQIATDLKIHGNGDWDAAQRTGSRSIMVWESTDLVNWTDQRLVEVSPPEAGNTWAPEAFYDESIGAYVVFWASKLYASDNPAHTGSSHNRMMYTTTRDFHTFTEPQVWIDPGYSVIDSTVVKHDDTYYRFTKDERNSGSCAKFIAGEKSTELRSLDYEFIDECIGSGSIARGEGPTIFKDNLAEKWYMFIDEFGGRGYVPFETTDLDGDRTAWTVPADYEMPDRPRHGTVLPVTRAEYLRLLEAYQPDALVSAADVLALTVQAGTVPTLPAEVPVTLADGTSGTAAVQWSELDPADFDEIGTVRVEGIFADAFDGVLAVAEITVQDGPVLVTSLEVTPTTVALKPGGSRQLSAQVAPSSASDKTLAWESSDETVATVDQQGLVTAHALGAATITVVANGSADGAVSGSVSVTVTEDVSAGLLLRYEFEDLDSTVVTDVSGNGNDGTLAGAPSGTEGVNEQALGLDGADDHVVLPEGLLAAGDLTVATWVRWEAVGSQSPWVWSLGADRTRYLFQAARHWSGGSATGITVDTWSGEERANGPELTNSWTHTAATLADGVLKYYVDGELVGEVATTSSPADLDDPADLLSGFIGRSMYAEDPLLRGAVDDFRLYDRGLTAEEVQLLAGPTTEPSPEPSPEPSEEPSPEPTQAPSPKPTETVRPPVDVYTTPGFHNSSGRWWHTTCEPYSQTLRCRTEIWATQINQGVSGYVRDTGWHFNNLTYLPRMTRAQWGTNPLANAGEFTSQGRKWRTECDTAATGRGGCRSYIWGDYIGSSQLSSGAWVHGPTQGWIFNNMVRFRQP</sequence>
<name>A0A553K1S5_9ACTN</name>
<evidence type="ECO:0008006" key="11">
    <source>
        <dbReference type="Google" id="ProtNLM"/>
    </source>
</evidence>
<dbReference type="Pfam" id="PF13385">
    <property type="entry name" value="Laminin_G_3"/>
    <property type="match status" value="1"/>
</dbReference>
<evidence type="ECO:0000256" key="2">
    <source>
        <dbReference type="ARBA" id="ARBA00022801"/>
    </source>
</evidence>
<keyword evidence="4" id="KW-0326">Glycosidase</keyword>
<dbReference type="SMART" id="SM00635">
    <property type="entry name" value="BID_2"/>
    <property type="match status" value="2"/>
</dbReference>
<dbReference type="EMBL" id="VKKG01000002">
    <property type="protein sequence ID" value="TRY18653.1"/>
    <property type="molecule type" value="Genomic_DNA"/>
</dbReference>
<dbReference type="InterPro" id="IPR013320">
    <property type="entry name" value="ConA-like_dom_sf"/>
</dbReference>
<feature type="compositionally biased region" description="Pro residues" evidence="5">
    <location>
        <begin position="1630"/>
        <end position="1639"/>
    </location>
</feature>
<protein>
    <recommendedName>
        <fullName evidence="11">Family 43 glycosylhydrolase</fullName>
    </recommendedName>
</protein>
<organism evidence="9 10">
    <name type="scientific">Tessaracoccus rhinocerotis</name>
    <dbReference type="NCBI Taxonomy" id="1689449"/>
    <lineage>
        <taxon>Bacteria</taxon>
        <taxon>Bacillati</taxon>
        <taxon>Actinomycetota</taxon>
        <taxon>Actinomycetes</taxon>
        <taxon>Propionibacteriales</taxon>
        <taxon>Propionibacteriaceae</taxon>
        <taxon>Tessaracoccus</taxon>
    </lineage>
</organism>
<keyword evidence="10" id="KW-1185">Reference proteome</keyword>
<dbReference type="Gene3D" id="2.60.120.200">
    <property type="match status" value="2"/>
</dbReference>
<gene>
    <name evidence="9" type="ORF">FOJ82_05895</name>
</gene>
<feature type="chain" id="PRO_5021951315" description="Family 43 glycosylhydrolase" evidence="6">
    <location>
        <begin position="39"/>
        <end position="1785"/>
    </location>
</feature>
<dbReference type="InterPro" id="IPR046780">
    <property type="entry name" value="aBig_2"/>
</dbReference>
<evidence type="ECO:0000313" key="10">
    <source>
        <dbReference type="Proteomes" id="UP000317638"/>
    </source>
</evidence>
<dbReference type="SUPFAM" id="SSF49373">
    <property type="entry name" value="Invasin/intimin cell-adhesion fragments"/>
    <property type="match status" value="2"/>
</dbReference>
<feature type="domain" description="BIG2" evidence="8">
    <location>
        <begin position="1315"/>
        <end position="1391"/>
    </location>
</feature>
<dbReference type="Gene3D" id="2.60.40.1080">
    <property type="match status" value="2"/>
</dbReference>
<evidence type="ECO:0000313" key="9">
    <source>
        <dbReference type="EMBL" id="TRY18653.1"/>
    </source>
</evidence>
<dbReference type="InterPro" id="IPR003343">
    <property type="entry name" value="Big_2"/>
</dbReference>
<dbReference type="SUPFAM" id="SSF49899">
    <property type="entry name" value="Concanavalin A-like lectins/glucanases"/>
    <property type="match status" value="2"/>
</dbReference>
<proteinExistence type="predicted"/>
<comment type="caution">
    <text evidence="9">The sequence shown here is derived from an EMBL/GenBank/DDBJ whole genome shotgun (WGS) entry which is preliminary data.</text>
</comment>
<dbReference type="InterPro" id="IPR041542">
    <property type="entry name" value="GH43_C2"/>
</dbReference>
<evidence type="ECO:0000259" key="7">
    <source>
        <dbReference type="SMART" id="SM00560"/>
    </source>
</evidence>
<dbReference type="Gene3D" id="2.115.10.20">
    <property type="entry name" value="Glycosyl hydrolase domain, family 43"/>
    <property type="match status" value="2"/>
</dbReference>
<dbReference type="Pfam" id="PF02368">
    <property type="entry name" value="Big_2"/>
    <property type="match status" value="2"/>
</dbReference>
<dbReference type="InterPro" id="IPR008964">
    <property type="entry name" value="Invasin/intimin_cell_adhesion"/>
</dbReference>
<evidence type="ECO:0000259" key="8">
    <source>
        <dbReference type="SMART" id="SM00635"/>
    </source>
</evidence>
<evidence type="ECO:0000256" key="4">
    <source>
        <dbReference type="ARBA" id="ARBA00023295"/>
    </source>
</evidence>
<dbReference type="PANTHER" id="PTHR43301">
    <property type="entry name" value="ARABINAN ENDO-1,5-ALPHA-L-ARABINOSIDASE"/>
    <property type="match status" value="1"/>
</dbReference>
<feature type="signal peptide" evidence="6">
    <location>
        <begin position="1"/>
        <end position="38"/>
    </location>
</feature>
<feature type="domain" description="BIG2" evidence="8">
    <location>
        <begin position="539"/>
        <end position="616"/>
    </location>
</feature>
<dbReference type="OrthoDB" id="9772095at2"/>
<dbReference type="InterPro" id="IPR011081">
    <property type="entry name" value="Big_4"/>
</dbReference>
<evidence type="ECO:0000256" key="5">
    <source>
        <dbReference type="SAM" id="MobiDB-lite"/>
    </source>
</evidence>
<dbReference type="Proteomes" id="UP000317638">
    <property type="component" value="Unassembled WGS sequence"/>
</dbReference>
<dbReference type="PANTHER" id="PTHR43301:SF3">
    <property type="entry name" value="ARABINAN ENDO-1,5-ALPHA-L-ARABINOSIDASE A-RELATED"/>
    <property type="match status" value="1"/>
</dbReference>
<feature type="region of interest" description="Disordered" evidence="5">
    <location>
        <begin position="1608"/>
        <end position="1650"/>
    </location>
</feature>
<dbReference type="InterPro" id="IPR006558">
    <property type="entry name" value="LamG-like"/>
</dbReference>